<reference evidence="10" key="1">
    <citation type="submission" date="2016-06" db="EMBL/GenBank/DDBJ databases">
        <title>Parallel loss of symbiosis genes in relatives of nitrogen-fixing non-legume Parasponia.</title>
        <authorList>
            <person name="Van Velzen R."/>
            <person name="Holmer R."/>
            <person name="Bu F."/>
            <person name="Rutten L."/>
            <person name="Van Zeijl A."/>
            <person name="Liu W."/>
            <person name="Santuari L."/>
            <person name="Cao Q."/>
            <person name="Sharma T."/>
            <person name="Shen D."/>
            <person name="Roswanjaya Y."/>
            <person name="Wardhani T."/>
            <person name="Kalhor M.S."/>
            <person name="Jansen J."/>
            <person name="Van den Hoogen J."/>
            <person name="Gungor B."/>
            <person name="Hartog M."/>
            <person name="Hontelez J."/>
            <person name="Verver J."/>
            <person name="Yang W.-C."/>
            <person name="Schijlen E."/>
            <person name="Repin R."/>
            <person name="Schilthuizen M."/>
            <person name="Schranz E."/>
            <person name="Heidstra R."/>
            <person name="Miyata K."/>
            <person name="Fedorova E."/>
            <person name="Kohlen W."/>
            <person name="Bisseling T."/>
            <person name="Smit S."/>
            <person name="Geurts R."/>
        </authorList>
    </citation>
    <scope>NUCLEOTIDE SEQUENCE [LARGE SCALE GENOMIC DNA]</scope>
    <source>
        <strain evidence="10">cv. RG33-2</strain>
    </source>
</reference>
<protein>
    <submittedName>
        <fullName evidence="9">GAMYB transcription factor</fullName>
    </submittedName>
</protein>
<dbReference type="FunFam" id="1.10.10.60:FF:000092">
    <property type="entry name" value="Trihelix transcription factor GT-2"/>
    <property type="match status" value="1"/>
</dbReference>
<dbReference type="InterPro" id="IPR001005">
    <property type="entry name" value="SANT/Myb"/>
</dbReference>
<dbReference type="Proteomes" id="UP000237000">
    <property type="component" value="Unassembled WGS sequence"/>
</dbReference>
<evidence type="ECO:0000256" key="1">
    <source>
        <dbReference type="ARBA" id="ARBA00004123"/>
    </source>
</evidence>
<keyword evidence="5" id="KW-0804">Transcription</keyword>
<feature type="compositionally biased region" description="Pro residues" evidence="7">
    <location>
        <begin position="166"/>
        <end position="193"/>
    </location>
</feature>
<evidence type="ECO:0000256" key="3">
    <source>
        <dbReference type="ARBA" id="ARBA00023015"/>
    </source>
</evidence>
<accession>A0A2P5EC08</accession>
<feature type="domain" description="Myb-like" evidence="8">
    <location>
        <begin position="458"/>
        <end position="516"/>
    </location>
</feature>
<dbReference type="GO" id="GO:0006355">
    <property type="term" value="P:regulation of DNA-templated transcription"/>
    <property type="evidence" value="ECO:0007669"/>
    <property type="project" value="UniProtKB-ARBA"/>
</dbReference>
<keyword evidence="4" id="KW-0238">DNA-binding</keyword>
<dbReference type="Pfam" id="PF13837">
    <property type="entry name" value="Myb_DNA-bind_4"/>
    <property type="match status" value="2"/>
</dbReference>
<dbReference type="SMART" id="SM00717">
    <property type="entry name" value="SANT"/>
    <property type="match status" value="2"/>
</dbReference>
<gene>
    <name evidence="9" type="ORF">TorRG33x02_211530</name>
</gene>
<dbReference type="FunFam" id="1.10.10.60:FF:000061">
    <property type="entry name" value="Trihelix transcription factor GT-2"/>
    <property type="match status" value="1"/>
</dbReference>
<keyword evidence="2" id="KW-0677">Repeat</keyword>
<dbReference type="InParanoid" id="A0A2P5EC08"/>
<dbReference type="PANTHER" id="PTHR21654:SF73">
    <property type="entry name" value="TRIHELIX TRANSCRIPTION FACTOR GT-2"/>
    <property type="match status" value="1"/>
</dbReference>
<dbReference type="GO" id="GO:0005634">
    <property type="term" value="C:nucleus"/>
    <property type="evidence" value="ECO:0007669"/>
    <property type="project" value="UniProtKB-SubCell"/>
</dbReference>
<dbReference type="GO" id="GO:0003677">
    <property type="term" value="F:DNA binding"/>
    <property type="evidence" value="ECO:0007669"/>
    <property type="project" value="UniProtKB-KW"/>
</dbReference>
<feature type="compositionally biased region" description="Acidic residues" evidence="7">
    <location>
        <begin position="594"/>
        <end position="607"/>
    </location>
</feature>
<dbReference type="PANTHER" id="PTHR21654">
    <property type="entry name" value="FI21293P1"/>
    <property type="match status" value="1"/>
</dbReference>
<evidence type="ECO:0000313" key="10">
    <source>
        <dbReference type="Proteomes" id="UP000237000"/>
    </source>
</evidence>
<feature type="region of interest" description="Disordered" evidence="7">
    <location>
        <begin position="267"/>
        <end position="313"/>
    </location>
</feature>
<feature type="region of interest" description="Disordered" evidence="7">
    <location>
        <begin position="212"/>
        <end position="249"/>
    </location>
</feature>
<evidence type="ECO:0000256" key="7">
    <source>
        <dbReference type="SAM" id="MobiDB-lite"/>
    </source>
</evidence>
<feature type="compositionally biased region" description="Pro residues" evidence="7">
    <location>
        <begin position="219"/>
        <end position="233"/>
    </location>
</feature>
<feature type="region of interest" description="Disordered" evidence="7">
    <location>
        <begin position="412"/>
        <end position="455"/>
    </location>
</feature>
<comment type="subcellular location">
    <subcellularLocation>
        <location evidence="1">Nucleus</location>
    </subcellularLocation>
</comment>
<dbReference type="OrthoDB" id="691673at2759"/>
<evidence type="ECO:0000256" key="5">
    <source>
        <dbReference type="ARBA" id="ARBA00023163"/>
    </source>
</evidence>
<evidence type="ECO:0000256" key="6">
    <source>
        <dbReference type="ARBA" id="ARBA00023242"/>
    </source>
</evidence>
<feature type="region of interest" description="Disordered" evidence="7">
    <location>
        <begin position="581"/>
        <end position="659"/>
    </location>
</feature>
<dbReference type="AlphaFoldDB" id="A0A2P5EC08"/>
<keyword evidence="6" id="KW-0539">Nucleus</keyword>
<dbReference type="PROSITE" id="PS50090">
    <property type="entry name" value="MYB_LIKE"/>
    <property type="match status" value="2"/>
</dbReference>
<dbReference type="CDD" id="cd12203">
    <property type="entry name" value="GT1"/>
    <property type="match status" value="2"/>
</dbReference>
<feature type="region of interest" description="Disordered" evidence="7">
    <location>
        <begin position="26"/>
        <end position="80"/>
    </location>
</feature>
<dbReference type="Gene3D" id="1.10.10.60">
    <property type="entry name" value="Homeodomain-like"/>
    <property type="match status" value="2"/>
</dbReference>
<comment type="caution">
    <text evidence="9">The sequence shown here is derived from an EMBL/GenBank/DDBJ whole genome shotgun (WGS) entry which is preliminary data.</text>
</comment>
<dbReference type="InterPro" id="IPR044822">
    <property type="entry name" value="Myb_DNA-bind_4"/>
</dbReference>
<organism evidence="9 10">
    <name type="scientific">Trema orientale</name>
    <name type="common">Charcoal tree</name>
    <name type="synonym">Celtis orientalis</name>
    <dbReference type="NCBI Taxonomy" id="63057"/>
    <lineage>
        <taxon>Eukaryota</taxon>
        <taxon>Viridiplantae</taxon>
        <taxon>Streptophyta</taxon>
        <taxon>Embryophyta</taxon>
        <taxon>Tracheophyta</taxon>
        <taxon>Spermatophyta</taxon>
        <taxon>Magnoliopsida</taxon>
        <taxon>eudicotyledons</taxon>
        <taxon>Gunneridae</taxon>
        <taxon>Pentapetalae</taxon>
        <taxon>rosids</taxon>
        <taxon>fabids</taxon>
        <taxon>Rosales</taxon>
        <taxon>Cannabaceae</taxon>
        <taxon>Trema</taxon>
    </lineage>
</organism>
<evidence type="ECO:0000256" key="2">
    <source>
        <dbReference type="ARBA" id="ARBA00022737"/>
    </source>
</evidence>
<feature type="compositionally biased region" description="Basic and acidic residues" evidence="7">
    <location>
        <begin position="581"/>
        <end position="593"/>
    </location>
</feature>
<name>A0A2P5EC08_TREOI</name>
<evidence type="ECO:0000259" key="8">
    <source>
        <dbReference type="PROSITE" id="PS50090"/>
    </source>
</evidence>
<feature type="region of interest" description="Disordered" evidence="7">
    <location>
        <begin position="162"/>
        <end position="199"/>
    </location>
</feature>
<proteinExistence type="predicted"/>
<dbReference type="STRING" id="63057.A0A2P5EC08"/>
<dbReference type="EMBL" id="JXTC01000184">
    <property type="protein sequence ID" value="PON83044.1"/>
    <property type="molecule type" value="Genomic_DNA"/>
</dbReference>
<evidence type="ECO:0000313" key="9">
    <source>
        <dbReference type="EMBL" id="PON83044.1"/>
    </source>
</evidence>
<feature type="domain" description="Myb-like" evidence="8">
    <location>
        <begin position="75"/>
        <end position="133"/>
    </location>
</feature>
<feature type="compositionally biased region" description="Low complexity" evidence="7">
    <location>
        <begin position="234"/>
        <end position="249"/>
    </location>
</feature>
<feature type="compositionally biased region" description="Polar residues" evidence="7">
    <location>
        <begin position="650"/>
        <end position="659"/>
    </location>
</feature>
<feature type="compositionally biased region" description="Pro residues" evidence="7">
    <location>
        <begin position="419"/>
        <end position="435"/>
    </location>
</feature>
<keyword evidence="3" id="KW-0805">Transcription regulation</keyword>
<sequence>MGDASIEAPVATAAVPMVAVAAEDQVVLRHEEDGGEGEGEAGVGANLSTNSAEEDNKGGQNVDEGGGGDRSSGGNRWPRQETLALLKIRQDMDATFRDSSLKGPLWEEVSRKLTALGYKRSAKKCKEKFENVYKYHKRTKEGRTGKTDGKTYRFFDQLAAFEQNHHPPPPQPPPKPQVISNPPTPWTTNPPPISNTTSTTTHVSYHITLQNPTTNIPSLVPPPPPPPPLPLPLPTSTTTTNNNNNNNNPTITNINTNNISVFPPQTKPTNHNLHSSFPAAAGGGTNNNLFPSSSTSSSTASDEEFQARGHKRKRKWRDFFRKLTKEVIRKQEEMQKKFIEAVEKSEHARIAREEAWRVQEMARVNREHEILVQERSTAAAKDAAVIAFLQKVSGVPQNSSKELLLIRDNHRDINSNSLAPPPPPQPAAPPPPAPPRLSDNGENGNAVAAAPPLLRSSSRWPKTEVQALINLRRSLELKYQEIGPKGPLWEEISTGMRKLGYDRSSKRCKEKWENINKYFKKVKDSSKKRSEDSKTCPYFHQLDALYREKTTVKNNVVQNSNGISEKTHFGMEPLMVQPERQWPESSDHDHHHEEDDDEDEEEDEEERDSSSTELEEDHPNHNHNIRDDHDHRHDHHQQEDGAGSYPIVDNKQSSMDMVE</sequence>
<keyword evidence="10" id="KW-1185">Reference proteome</keyword>
<evidence type="ECO:0000256" key="4">
    <source>
        <dbReference type="ARBA" id="ARBA00023125"/>
    </source>
</evidence>
<feature type="compositionally biased region" description="Basic and acidic residues" evidence="7">
    <location>
        <begin position="617"/>
        <end position="639"/>
    </location>
</feature>